<dbReference type="InterPro" id="IPR029787">
    <property type="entry name" value="Nucleotide_cyclase"/>
</dbReference>
<dbReference type="PROSITE" id="PS50125">
    <property type="entry name" value="GUANYLATE_CYCLASE_2"/>
    <property type="match status" value="1"/>
</dbReference>
<reference evidence="4 5" key="1">
    <citation type="submission" date="2024-09" db="EMBL/GenBank/DDBJ databases">
        <authorList>
            <person name="Sun Q."/>
            <person name="Mori K."/>
        </authorList>
    </citation>
    <scope>NUCLEOTIDE SEQUENCE [LARGE SCALE GENOMIC DNA]</scope>
    <source>
        <strain evidence="4 5">CCM 7759</strain>
    </source>
</reference>
<proteinExistence type="inferred from homology"/>
<keyword evidence="2" id="KW-1133">Transmembrane helix</keyword>
<dbReference type="Pfam" id="PF00211">
    <property type="entry name" value="Guanylate_cyc"/>
    <property type="match status" value="1"/>
</dbReference>
<dbReference type="SUPFAM" id="SSF55073">
    <property type="entry name" value="Nucleotide cyclase"/>
    <property type="match status" value="1"/>
</dbReference>
<sequence>MKRSAGACKAYTPLFRSRRMSKGIRLIVLCAAAVYTVSAVVLIWASPDSASAVAAMAASGAFAIAVGAVALVREYRRRFARPLQEFHTALEDLAEGFLTDAVPYERLRDADPRIVRAFEQVLDINRMMSRTVDNLEQGYEEERLAKLHQEALTRAYERFVPHEFISFLSKKSIIDVRLGDHVEAELTVLFSDIRSFTTMSEQLTTQETFKLLNAYLRRMDPVVKRHGGFIDKYIGDGVMALFQAEADRAVQAAVDMMRELETYNLSRAASGYAPIRAGIGLNTGPLMLGIVGGESRMEGTVISDSVNVASRVEELNKRYAGTSILIAEGTYRRLKRPERFAIRRIDEVSVKGRKQQLAIYEVFDADPAPLCKIKLRTRSEFERAVELFHSDDAEGALRLFEACAAAARDDAVAGFYIEKCQQKLRGER</sequence>
<dbReference type="PANTHER" id="PTHR43081:SF1">
    <property type="entry name" value="ADENYLATE CYCLASE, TERMINAL-DIFFERENTIATION SPECIFIC"/>
    <property type="match status" value="1"/>
</dbReference>
<dbReference type="Gene3D" id="3.30.70.1230">
    <property type="entry name" value="Nucleotide cyclase"/>
    <property type="match status" value="1"/>
</dbReference>
<feature type="transmembrane region" description="Helical" evidence="2">
    <location>
        <begin position="26"/>
        <end position="46"/>
    </location>
</feature>
<evidence type="ECO:0000256" key="1">
    <source>
        <dbReference type="ARBA" id="ARBA00005381"/>
    </source>
</evidence>
<gene>
    <name evidence="4" type="ORF">ACFFK0_19825</name>
</gene>
<name>A0ABV6DPT8_9BACL</name>
<feature type="domain" description="Guanylate cyclase" evidence="3">
    <location>
        <begin position="187"/>
        <end position="313"/>
    </location>
</feature>
<dbReference type="SMART" id="SM00044">
    <property type="entry name" value="CYCc"/>
    <property type="match status" value="1"/>
</dbReference>
<organism evidence="4 5">
    <name type="scientific">Paenibacillus chartarius</name>
    <dbReference type="NCBI Taxonomy" id="747481"/>
    <lineage>
        <taxon>Bacteria</taxon>
        <taxon>Bacillati</taxon>
        <taxon>Bacillota</taxon>
        <taxon>Bacilli</taxon>
        <taxon>Bacillales</taxon>
        <taxon>Paenibacillaceae</taxon>
        <taxon>Paenibacillus</taxon>
    </lineage>
</organism>
<protein>
    <submittedName>
        <fullName evidence="4">Adenylate/guanylate cyclase domain-containing protein</fullName>
    </submittedName>
</protein>
<evidence type="ECO:0000313" key="4">
    <source>
        <dbReference type="EMBL" id="MFC0214658.1"/>
    </source>
</evidence>
<dbReference type="RefSeq" id="WP_377472429.1">
    <property type="nucleotide sequence ID" value="NZ_JBHLWN010000077.1"/>
</dbReference>
<dbReference type="InterPro" id="IPR050697">
    <property type="entry name" value="Adenylyl/Guanylyl_Cyclase_3/4"/>
</dbReference>
<dbReference type="CDD" id="cd07302">
    <property type="entry name" value="CHD"/>
    <property type="match status" value="1"/>
</dbReference>
<keyword evidence="2" id="KW-0812">Transmembrane</keyword>
<dbReference type="Proteomes" id="UP001589776">
    <property type="component" value="Unassembled WGS sequence"/>
</dbReference>
<evidence type="ECO:0000313" key="5">
    <source>
        <dbReference type="Proteomes" id="UP001589776"/>
    </source>
</evidence>
<dbReference type="InterPro" id="IPR001054">
    <property type="entry name" value="A/G_cyclase"/>
</dbReference>
<dbReference type="EMBL" id="JBHLWN010000077">
    <property type="protein sequence ID" value="MFC0214658.1"/>
    <property type="molecule type" value="Genomic_DNA"/>
</dbReference>
<evidence type="ECO:0000256" key="2">
    <source>
        <dbReference type="SAM" id="Phobius"/>
    </source>
</evidence>
<dbReference type="PANTHER" id="PTHR43081">
    <property type="entry name" value="ADENYLATE CYCLASE, TERMINAL-DIFFERENTIATION SPECIFIC-RELATED"/>
    <property type="match status" value="1"/>
</dbReference>
<accession>A0ABV6DPT8</accession>
<keyword evidence="5" id="KW-1185">Reference proteome</keyword>
<comment type="caution">
    <text evidence="4">The sequence shown here is derived from an EMBL/GenBank/DDBJ whole genome shotgun (WGS) entry which is preliminary data.</text>
</comment>
<evidence type="ECO:0000259" key="3">
    <source>
        <dbReference type="PROSITE" id="PS50125"/>
    </source>
</evidence>
<comment type="similarity">
    <text evidence="1">Belongs to the adenylyl cyclase class-3 family.</text>
</comment>
<feature type="transmembrane region" description="Helical" evidence="2">
    <location>
        <begin position="52"/>
        <end position="72"/>
    </location>
</feature>
<keyword evidence="2" id="KW-0472">Membrane</keyword>